<feature type="compositionally biased region" description="Polar residues" evidence="1">
    <location>
        <begin position="1"/>
        <end position="12"/>
    </location>
</feature>
<dbReference type="AlphaFoldDB" id="A0A897N938"/>
<dbReference type="Proteomes" id="UP000662973">
    <property type="component" value="Chromosome"/>
</dbReference>
<evidence type="ECO:0000313" key="2">
    <source>
        <dbReference type="EMBL" id="QSG07519.1"/>
    </source>
</evidence>
<name>A0A897N938_9EURY</name>
<organism evidence="2 3">
    <name type="scientific">Halapricum desulfuricans</name>
    <dbReference type="NCBI Taxonomy" id="2841257"/>
    <lineage>
        <taxon>Archaea</taxon>
        <taxon>Methanobacteriati</taxon>
        <taxon>Methanobacteriota</taxon>
        <taxon>Stenosarchaea group</taxon>
        <taxon>Halobacteria</taxon>
        <taxon>Halobacteriales</taxon>
        <taxon>Haloarculaceae</taxon>
        <taxon>Halapricum</taxon>
    </lineage>
</organism>
<evidence type="ECO:0000256" key="1">
    <source>
        <dbReference type="SAM" id="MobiDB-lite"/>
    </source>
</evidence>
<dbReference type="KEGG" id="hds:HSR122_0097"/>
<keyword evidence="3" id="KW-1185">Reference proteome</keyword>
<sequence>MLDDVSSSQSNAGHGPPGHNRARDPSNVSVPDIPTNNSIQSLILARDRALALADEHDKSASEFERVADLTNESIEEYRQFDRIDSRAAFVTGIRAQRALSKLAKHSDEDAIENVSKPLFEAYNRSSRIAVLDASHAVAVYESEFRNPGQRQRVERLDKTACTDTHAAAERLETRR</sequence>
<dbReference type="EMBL" id="CP064788">
    <property type="protein sequence ID" value="QSG07519.1"/>
    <property type="molecule type" value="Genomic_DNA"/>
</dbReference>
<proteinExistence type="predicted"/>
<reference evidence="2 3" key="1">
    <citation type="submission" date="2020-11" db="EMBL/GenBank/DDBJ databases">
        <title>Carbohydrate-dependent, anaerobic sulfur respiration: A novel catabolism in halophilic archaea.</title>
        <authorList>
            <person name="Sorokin D.Y."/>
            <person name="Messina E."/>
            <person name="Smedile F."/>
            <person name="La Cono V."/>
            <person name="Hallsworth J.E."/>
            <person name="Yakimov M.M."/>
        </authorList>
    </citation>
    <scope>NUCLEOTIDE SEQUENCE [LARGE SCALE GENOMIC DNA]</scope>
    <source>
        <strain evidence="2 3">HSR12-2</strain>
    </source>
</reference>
<gene>
    <name evidence="2" type="ORF">HSR122_0097</name>
</gene>
<feature type="region of interest" description="Disordered" evidence="1">
    <location>
        <begin position="1"/>
        <end position="34"/>
    </location>
</feature>
<accession>A0A897N938</accession>
<evidence type="ECO:0000313" key="3">
    <source>
        <dbReference type="Proteomes" id="UP000662973"/>
    </source>
</evidence>
<protein>
    <submittedName>
        <fullName evidence="2">VWFA domain containing protein</fullName>
    </submittedName>
</protein>